<evidence type="ECO:0000256" key="5">
    <source>
        <dbReference type="SAM" id="MobiDB-lite"/>
    </source>
</evidence>
<keyword evidence="2" id="KW-0805">Transcription regulation</keyword>
<protein>
    <submittedName>
        <fullName evidence="7">Phytochrome interacting factor 3</fullName>
    </submittedName>
</protein>
<sequence length="718" mass="77513">MPLSEFLRMARGKLEASQQKTASPTDLSSVPDNDLVELVWENGQVMMQGQSNRAKKSPSFNSILSQMPAVRDKYIGNVSSSKFGKFGSVETVLEDAVPSVPSGEIRLNQDDDMVPWLNYPVDDGFREDLCSELLPEISGVTGNEPSTRNSFGSMDKSQLVGHPHNAPRHHGVSTDIRNASKICSSRTGLLNPYLSQQGQISVPSLGSISNAAMNSASHNQEISFGDSVQGQLSAGGFVSMKAGKKNEGSSNNGSHLLNFSHFSRPAALFRGNLQKTDGLTASCSAGIEKMVKEEKVPATSSRIPMKSALIEPSSNSRKENEFHNQPHLANSKIDSRPSSVKPLEEACPAEQYDALCREDSIKNDNYPCQVFGSSTSKGLTDGEKSVEPVVAASSVCSGNSAERNSQDQTHNSKRKHRDNEESESRSEDIEEESVGIKKPTPARGGSGSKRSRAAEVHNLSERRRRDRINEKMRALQELIPNCNKADKASMLDEAIEYLKTLQLQVQIMSMGAGLCMPPMMFPTGLQHMHGAHMPHFAPMSSGMGMGFGMGMLDMNSGSPRYPIFPVPPMQGSQFPSPISGSSNFQGMAGSNLPVFGHPSQGFPMSVPRTPLVPLMRQAPLSSTLNLNASRMGTHAEPLRRTSPVFIHDIRPQDKNSNIGQNAIASNSLSQTSAELPTTKDVDVPPASLSKDVTVQDACGNATANLTNTDDVSREEGSD</sequence>
<dbReference type="Pfam" id="PF00010">
    <property type="entry name" value="HLH"/>
    <property type="match status" value="1"/>
</dbReference>
<evidence type="ECO:0000259" key="6">
    <source>
        <dbReference type="PROSITE" id="PS50888"/>
    </source>
</evidence>
<dbReference type="GO" id="GO:0010017">
    <property type="term" value="P:red or far-red light signaling pathway"/>
    <property type="evidence" value="ECO:0007669"/>
    <property type="project" value="UniProtKB-ARBA"/>
</dbReference>
<evidence type="ECO:0000256" key="1">
    <source>
        <dbReference type="ARBA" id="ARBA00004123"/>
    </source>
</evidence>
<organism evidence="7">
    <name type="scientific">Catharanthus roseus</name>
    <name type="common">Madagascar periwinkle</name>
    <name type="synonym">Vinca rosea</name>
    <dbReference type="NCBI Taxonomy" id="4058"/>
    <lineage>
        <taxon>Eukaryota</taxon>
        <taxon>Viridiplantae</taxon>
        <taxon>Streptophyta</taxon>
        <taxon>Embryophyta</taxon>
        <taxon>Tracheophyta</taxon>
        <taxon>Spermatophyta</taxon>
        <taxon>Magnoliopsida</taxon>
        <taxon>eudicotyledons</taxon>
        <taxon>Gunneridae</taxon>
        <taxon>Pentapetalae</taxon>
        <taxon>asterids</taxon>
        <taxon>lamiids</taxon>
        <taxon>Gentianales</taxon>
        <taxon>Apocynaceae</taxon>
        <taxon>Rauvolfioideae</taxon>
        <taxon>Vinceae</taxon>
        <taxon>Catharanthinae</taxon>
        <taxon>Catharanthus</taxon>
    </lineage>
</organism>
<dbReference type="SMART" id="SM00353">
    <property type="entry name" value="HLH"/>
    <property type="match status" value="1"/>
</dbReference>
<feature type="region of interest" description="Disordered" evidence="5">
    <location>
        <begin position="667"/>
        <end position="686"/>
    </location>
</feature>
<feature type="compositionally biased region" description="Basic and acidic residues" evidence="5">
    <location>
        <begin position="417"/>
        <end position="427"/>
    </location>
</feature>
<dbReference type="InterPro" id="IPR047265">
    <property type="entry name" value="PIF1-like_bHLH"/>
</dbReference>
<dbReference type="InterPro" id="IPR044273">
    <property type="entry name" value="PIF3-like"/>
</dbReference>
<dbReference type="InterPro" id="IPR011598">
    <property type="entry name" value="bHLH_dom"/>
</dbReference>
<evidence type="ECO:0000313" key="7">
    <source>
        <dbReference type="EMBL" id="ALI87041.1"/>
    </source>
</evidence>
<dbReference type="GO" id="GO:0046983">
    <property type="term" value="F:protein dimerization activity"/>
    <property type="evidence" value="ECO:0007669"/>
    <property type="project" value="InterPro"/>
</dbReference>
<dbReference type="FunFam" id="4.10.280.10:FF:000004">
    <property type="entry name" value="Basic helix-loop-helix transcription factor"/>
    <property type="match status" value="1"/>
</dbReference>
<evidence type="ECO:0000256" key="2">
    <source>
        <dbReference type="ARBA" id="ARBA00023015"/>
    </source>
</evidence>
<dbReference type="AlphaFoldDB" id="A0A0P0BZY0"/>
<accession>A0A0P0BZY0</accession>
<keyword evidence="3" id="KW-0804">Transcription</keyword>
<dbReference type="CDD" id="cd11445">
    <property type="entry name" value="bHLH_AtPIF_like"/>
    <property type="match status" value="1"/>
</dbReference>
<keyword evidence="4" id="KW-0539">Nucleus</keyword>
<dbReference type="PANTHER" id="PTHR46807">
    <property type="entry name" value="TRANSCRIPTION FACTOR PIF3"/>
    <property type="match status" value="1"/>
</dbReference>
<dbReference type="Gene3D" id="4.10.280.10">
    <property type="entry name" value="Helix-loop-helix DNA-binding domain"/>
    <property type="match status" value="1"/>
</dbReference>
<dbReference type="OrthoDB" id="690068at2759"/>
<name>A0A0P0BZY0_CATRO</name>
<feature type="region of interest" description="Disordered" evidence="5">
    <location>
        <begin position="296"/>
        <end position="345"/>
    </location>
</feature>
<dbReference type="InterPro" id="IPR036638">
    <property type="entry name" value="HLH_DNA-bd_sf"/>
</dbReference>
<feature type="region of interest" description="Disordered" evidence="5">
    <location>
        <begin position="394"/>
        <end position="460"/>
    </location>
</feature>
<comment type="subcellular location">
    <subcellularLocation>
        <location evidence="1">Nucleus</location>
    </subcellularLocation>
</comment>
<dbReference type="PANTHER" id="PTHR46807:SF1">
    <property type="entry name" value="TRANSCRIPTION FACTOR PIF3"/>
    <property type="match status" value="1"/>
</dbReference>
<evidence type="ECO:0000256" key="4">
    <source>
        <dbReference type="ARBA" id="ARBA00023242"/>
    </source>
</evidence>
<evidence type="ECO:0000256" key="3">
    <source>
        <dbReference type="ARBA" id="ARBA00023163"/>
    </source>
</evidence>
<dbReference type="EMBL" id="KR703667">
    <property type="protein sequence ID" value="ALI87041.1"/>
    <property type="molecule type" value="mRNA"/>
</dbReference>
<dbReference type="PROSITE" id="PS50888">
    <property type="entry name" value="BHLH"/>
    <property type="match status" value="1"/>
</dbReference>
<reference evidence="7" key="1">
    <citation type="submission" date="2015-04" db="EMBL/GenBank/DDBJ databases">
        <title>Functional characterization of Catharanthus roseus Phytocrome Interacting Factors.</title>
        <authorList>
            <person name="Patra B."/>
            <person name="Pattanaik S."/>
            <person name="Yuan L."/>
        </authorList>
    </citation>
    <scope>NUCLEOTIDE SEQUENCE</scope>
</reference>
<dbReference type="SUPFAM" id="SSF47459">
    <property type="entry name" value="HLH, helix-loop-helix DNA-binding domain"/>
    <property type="match status" value="1"/>
</dbReference>
<dbReference type="GO" id="GO:0003700">
    <property type="term" value="F:DNA-binding transcription factor activity"/>
    <property type="evidence" value="ECO:0007669"/>
    <property type="project" value="InterPro"/>
</dbReference>
<dbReference type="GO" id="GO:0005634">
    <property type="term" value="C:nucleus"/>
    <property type="evidence" value="ECO:0007669"/>
    <property type="project" value="UniProtKB-SubCell"/>
</dbReference>
<feature type="domain" description="BHLH" evidence="6">
    <location>
        <begin position="452"/>
        <end position="501"/>
    </location>
</feature>
<proteinExistence type="evidence at transcript level"/>
<feature type="compositionally biased region" description="Polar residues" evidence="5">
    <location>
        <begin position="394"/>
        <end position="409"/>
    </location>
</feature>